<keyword evidence="2" id="KW-1185">Reference proteome</keyword>
<evidence type="ECO:0000313" key="1">
    <source>
        <dbReference type="EMBL" id="PSB22021.1"/>
    </source>
</evidence>
<gene>
    <name evidence="1" type="ORF">C7B65_00985</name>
</gene>
<dbReference type="Proteomes" id="UP000238634">
    <property type="component" value="Unassembled WGS sequence"/>
</dbReference>
<dbReference type="OrthoDB" id="8481352at2"/>
<keyword evidence="1" id="KW-0808">Transferase</keyword>
<dbReference type="SUPFAM" id="SSF53756">
    <property type="entry name" value="UDP-Glycosyltransferase/glycogen phosphorylase"/>
    <property type="match status" value="1"/>
</dbReference>
<reference evidence="1 2" key="1">
    <citation type="submission" date="2018-02" db="EMBL/GenBank/DDBJ databases">
        <authorList>
            <person name="Cohen D.B."/>
            <person name="Kent A.D."/>
        </authorList>
    </citation>
    <scope>NUCLEOTIDE SEQUENCE [LARGE SCALE GENOMIC DNA]</scope>
    <source>
        <strain evidence="1 2">ULC007</strain>
    </source>
</reference>
<dbReference type="STRING" id="1920490.GCA_001895925_00746"/>
<comment type="caution">
    <text evidence="1">The sequence shown here is derived from an EMBL/GenBank/DDBJ whole genome shotgun (WGS) entry which is preliminary data.</text>
</comment>
<name>A0A2T1DNH9_9CYAN</name>
<evidence type="ECO:0000313" key="2">
    <source>
        <dbReference type="Proteomes" id="UP000238634"/>
    </source>
</evidence>
<dbReference type="GO" id="GO:0016740">
    <property type="term" value="F:transferase activity"/>
    <property type="evidence" value="ECO:0007669"/>
    <property type="project" value="UniProtKB-KW"/>
</dbReference>
<dbReference type="EMBL" id="PVWG01000001">
    <property type="protein sequence ID" value="PSB22021.1"/>
    <property type="molecule type" value="Genomic_DNA"/>
</dbReference>
<proteinExistence type="predicted"/>
<protein>
    <submittedName>
        <fullName evidence="1">Glycosyltransferase family 1 protein</fullName>
    </submittedName>
</protein>
<dbReference type="RefSeq" id="WP_073069043.1">
    <property type="nucleotide sequence ID" value="NZ_MPPI01000001.1"/>
</dbReference>
<reference evidence="1 2" key="2">
    <citation type="submission" date="2018-03" db="EMBL/GenBank/DDBJ databases">
        <title>The ancient ancestry and fast evolution of plastids.</title>
        <authorList>
            <person name="Moore K.R."/>
            <person name="Magnabosco C."/>
            <person name="Momper L."/>
            <person name="Gold D.A."/>
            <person name="Bosak T."/>
            <person name="Fournier G.P."/>
        </authorList>
    </citation>
    <scope>NUCLEOTIDE SEQUENCE [LARGE SCALE GENOMIC DNA]</scope>
    <source>
        <strain evidence="1 2">ULC007</strain>
    </source>
</reference>
<sequence>MLVFVQPYGLNSPGGGPRIFRSLLQDSPVPFLSVCTSPQSPPPTTIAQEIHLPIRPSLGRIEQTRLGRYSYLIESLFVKQFEQQLSDLCMQHHATGIHAIAHSVDFWYAYRVAQRLGLPYYLTVHDDLAYALQNRLEQKFGMAHIGEAWANAAERFVISKEMGEEYCRRYGQRSWTIVTDGLTDIPAVALTRPPQHLRVYFMGAIHLTYEANFCALLEALNRFQQSHSDWSVSLTIRGGVLFKLNSPTIAIKLLPWGSQTEVANDLDQVDALYMPLPFGSETEAFVKYSLSTKMVTYLGSGLPILYHGPAIAAAGQLLKTHNAAILAHSLDPTIIEQSIEAAQPQITQIVENALQLVRSQFSLEEVRSRFWKPLQAEKVAICS</sequence>
<accession>A0A2T1DNH9</accession>
<organism evidence="1 2">
    <name type="scientific">Phormidesmis priestleyi ULC007</name>
    <dbReference type="NCBI Taxonomy" id="1920490"/>
    <lineage>
        <taxon>Bacteria</taxon>
        <taxon>Bacillati</taxon>
        <taxon>Cyanobacteriota</taxon>
        <taxon>Cyanophyceae</taxon>
        <taxon>Leptolyngbyales</taxon>
        <taxon>Leptolyngbyaceae</taxon>
        <taxon>Phormidesmis</taxon>
    </lineage>
</organism>
<dbReference type="AlphaFoldDB" id="A0A2T1DNH9"/>
<dbReference type="Gene3D" id="3.40.50.2000">
    <property type="entry name" value="Glycogen Phosphorylase B"/>
    <property type="match status" value="1"/>
</dbReference>